<feature type="region of interest" description="Disordered" evidence="1">
    <location>
        <begin position="239"/>
        <end position="264"/>
    </location>
</feature>
<proteinExistence type="predicted"/>
<name>A0A2Z7CTN5_9LAMI</name>
<dbReference type="Proteomes" id="UP000250235">
    <property type="component" value="Unassembled WGS sequence"/>
</dbReference>
<evidence type="ECO:0000256" key="1">
    <source>
        <dbReference type="SAM" id="MobiDB-lite"/>
    </source>
</evidence>
<feature type="region of interest" description="Disordered" evidence="1">
    <location>
        <begin position="432"/>
        <end position="478"/>
    </location>
</feature>
<dbReference type="AlphaFoldDB" id="A0A2Z7CTN5"/>
<sequence length="478" mass="53374">MELQERTFGTNHVILAYEVYNGVVEAFATRREDADVSLPRMCHWVTRKWHKNHAPSLSDVVAAFSSSQCEDACGMLTPTDAELLSVHYISGDFVVSNECAVTRRMSELMSRGLKVLCSQRCLSPFHDCPPHRSPPHQTPPHHSPPHQTPPHRSPSHQTPPHQTPSHHSTPHQTPPHQTPPHQSPPHHSPSHASPSRLQRLQESMTVVEAQLTMMMQQQANMMDILKSLQSDMLSFKRARSPVVTTDGETAEREEEISSTDSPDGFELALSMLPPVSEVTWTGSPEVAGWTKMARMFQLSPVREEEIGSRESTSEAVAILITIDESVDSRYSRRPLMSNVEQEADTSKRNSEEGDVVLKNQQMIQQMVLATMIQQKRKVKVSAVGLARLLRSKEEFVISKDDVSLSIGRNCEQQPNRQSGPRPEKRLLHQPALEGLTRSARTDSPRRIGRKQFSGEDGRRRRRRTAAATAAHGGGGGDL</sequence>
<evidence type="ECO:0000313" key="2">
    <source>
        <dbReference type="EMBL" id="KZV48034.1"/>
    </source>
</evidence>
<reference evidence="2 3" key="1">
    <citation type="journal article" date="2015" name="Proc. Natl. Acad. Sci. U.S.A.">
        <title>The resurrection genome of Boea hygrometrica: A blueprint for survival of dehydration.</title>
        <authorList>
            <person name="Xiao L."/>
            <person name="Yang G."/>
            <person name="Zhang L."/>
            <person name="Yang X."/>
            <person name="Zhao S."/>
            <person name="Ji Z."/>
            <person name="Zhou Q."/>
            <person name="Hu M."/>
            <person name="Wang Y."/>
            <person name="Chen M."/>
            <person name="Xu Y."/>
            <person name="Jin H."/>
            <person name="Xiao X."/>
            <person name="Hu G."/>
            <person name="Bao F."/>
            <person name="Hu Y."/>
            <person name="Wan P."/>
            <person name="Li L."/>
            <person name="Deng X."/>
            <person name="Kuang T."/>
            <person name="Xiang C."/>
            <person name="Zhu J.K."/>
            <person name="Oliver M.J."/>
            <person name="He Y."/>
        </authorList>
    </citation>
    <scope>NUCLEOTIDE SEQUENCE [LARGE SCALE GENOMIC DNA]</scope>
    <source>
        <strain evidence="3">cv. XS01</strain>
    </source>
</reference>
<feature type="compositionally biased region" description="Pro residues" evidence="1">
    <location>
        <begin position="172"/>
        <end position="187"/>
    </location>
</feature>
<feature type="compositionally biased region" description="Low complexity" evidence="1">
    <location>
        <begin position="155"/>
        <end position="171"/>
    </location>
</feature>
<accession>A0A2Z7CTN5</accession>
<dbReference type="EMBL" id="KQ994503">
    <property type="protein sequence ID" value="KZV48034.1"/>
    <property type="molecule type" value="Genomic_DNA"/>
</dbReference>
<evidence type="ECO:0000313" key="3">
    <source>
        <dbReference type="Proteomes" id="UP000250235"/>
    </source>
</evidence>
<gene>
    <name evidence="2" type="ORF">F511_21455</name>
</gene>
<feature type="region of interest" description="Disordered" evidence="1">
    <location>
        <begin position="128"/>
        <end position="199"/>
    </location>
</feature>
<keyword evidence="3" id="KW-1185">Reference proteome</keyword>
<dbReference type="OrthoDB" id="1109756at2759"/>
<organism evidence="2 3">
    <name type="scientific">Dorcoceras hygrometricum</name>
    <dbReference type="NCBI Taxonomy" id="472368"/>
    <lineage>
        <taxon>Eukaryota</taxon>
        <taxon>Viridiplantae</taxon>
        <taxon>Streptophyta</taxon>
        <taxon>Embryophyta</taxon>
        <taxon>Tracheophyta</taxon>
        <taxon>Spermatophyta</taxon>
        <taxon>Magnoliopsida</taxon>
        <taxon>eudicotyledons</taxon>
        <taxon>Gunneridae</taxon>
        <taxon>Pentapetalae</taxon>
        <taxon>asterids</taxon>
        <taxon>lamiids</taxon>
        <taxon>Lamiales</taxon>
        <taxon>Gesneriaceae</taxon>
        <taxon>Didymocarpoideae</taxon>
        <taxon>Trichosporeae</taxon>
        <taxon>Loxocarpinae</taxon>
        <taxon>Dorcoceras</taxon>
    </lineage>
</organism>
<feature type="compositionally biased region" description="Pro residues" evidence="1">
    <location>
        <begin position="136"/>
        <end position="152"/>
    </location>
</feature>
<protein>
    <submittedName>
        <fullName evidence="2">Uncharacterized protein</fullName>
    </submittedName>
</protein>